<dbReference type="SUPFAM" id="SSF55486">
    <property type="entry name" value="Metalloproteases ('zincins'), catalytic domain"/>
    <property type="match status" value="1"/>
</dbReference>
<dbReference type="InterPro" id="IPR050344">
    <property type="entry name" value="Peptidase_M1_aminopeptidases"/>
</dbReference>
<dbReference type="InterPro" id="IPR045357">
    <property type="entry name" value="Aminopeptidase_N-like_N"/>
</dbReference>
<keyword evidence="8" id="KW-0031">Aminopeptidase</keyword>
<evidence type="ECO:0000256" key="3">
    <source>
        <dbReference type="SAM" id="SignalP"/>
    </source>
</evidence>
<dbReference type="PANTHER" id="PTHR11533">
    <property type="entry name" value="PROTEASE M1 ZINC METALLOPROTEASE"/>
    <property type="match status" value="1"/>
</dbReference>
<dbReference type="GeneID" id="112054477"/>
<feature type="domain" description="ERAP1-like C-terminal" evidence="5">
    <location>
        <begin position="584"/>
        <end position="763"/>
    </location>
</feature>
<evidence type="ECO:0000313" key="8">
    <source>
        <dbReference type="RefSeq" id="XP_052740670.1"/>
    </source>
</evidence>
<feature type="domain" description="Aminopeptidase N-like N-terminal" evidence="6">
    <location>
        <begin position="30"/>
        <end position="201"/>
    </location>
</feature>
<dbReference type="InterPro" id="IPR042097">
    <property type="entry name" value="Aminopeptidase_N-like_N_sf"/>
</dbReference>
<dbReference type="PANTHER" id="PTHR11533:SF299">
    <property type="entry name" value="AMINOPEPTIDASE"/>
    <property type="match status" value="1"/>
</dbReference>
<dbReference type="Gene3D" id="1.25.50.20">
    <property type="match status" value="1"/>
</dbReference>
<keyword evidence="8" id="KW-0378">Hydrolase</keyword>
<dbReference type="InterPro" id="IPR024571">
    <property type="entry name" value="ERAP1-like_C_dom"/>
</dbReference>
<keyword evidence="2" id="KW-1133">Transmembrane helix</keyword>
<name>A0ABM3LNM0_BICAN</name>
<dbReference type="Pfam" id="PF01433">
    <property type="entry name" value="Peptidase_M1"/>
    <property type="match status" value="1"/>
</dbReference>
<sequence>MLIFAIFLILVSSSSAYVLEEECLNYTVYPVQYELTLIPHVYKDGNSYYDCDLVITIIANGPNVNIIELDAKDLEIKRDSVQVLDGNVNLVNEYRPYEFDNSRGKLFIYLREPLKQYSLSRQQYFIRISFLKRLSSESDGIFLVQYDEDGKQQYLFTTRLSPNKAKYFFPCFDNPQFEAVFKFKVYVTSPHPSLQYCNTSLVIADEQKRQQSNGYTIIEYIPSPQVALYQVGFHHSKFGSRQTTAKKTNDTLVIWAPGSTLKHYDFILVYGETIINLIHEYAAINRPLVNGPINVVSVPRILHGYEIGSWNLLTNSDTRLAYINELTSIKQMERMKFELAQQLSRIWLGNPGEVQRTRWKEEWFKEGVAGYLAYYLLTQYNNGMVSYKQRLPIGIYGLEMKHKAMAIDWAHTTPALASFNRTLAIEIPNRYKDLVTTKTASLLWMVENWIGTEKFHQALVNYINSRRGKDISLIDFMASLDHDTVECFHQFFNGSTSSRVLNSWFHQSGYPVVNVLVLRDRTPNAVQMKQVRFSYIEKDRVDSNYLIPISYIVQHNQNCFNCFQPRFTIGSQTYTFRENLNGGWIILNRNASGYYRVNYDEETWRLIAKALQDDHTFIDELNRAQIVNDVFALFAAGSLREDIALEVLDYLNKELSHVVWESVVSGFDLLKTEGVKMTRTLYEEWKEFMQTKVSVIYKRLTMSLEQHSNVRLFRSTIVQFACSVEYEPCLLEMNQQYREQIRSNKRLNPDYRETFYYYFFSGGKSNIGGNLSRCELEDKTSAEHLWRLENKFLYRIPKGEPKPLPIMKSTTTTTTTEIPITPSPIPTGRGVVAFIPFTTLLSAVLILITLM</sequence>
<feature type="chain" id="PRO_5046803815" evidence="3">
    <location>
        <begin position="17"/>
        <end position="851"/>
    </location>
</feature>
<keyword evidence="7" id="KW-1185">Reference proteome</keyword>
<accession>A0ABM3LNM0</accession>
<evidence type="ECO:0000313" key="7">
    <source>
        <dbReference type="Proteomes" id="UP001652582"/>
    </source>
</evidence>
<dbReference type="SUPFAM" id="SSF63737">
    <property type="entry name" value="Leukotriene A4 hydrolase N-terminal domain"/>
    <property type="match status" value="1"/>
</dbReference>
<dbReference type="GO" id="GO:0004177">
    <property type="term" value="F:aminopeptidase activity"/>
    <property type="evidence" value="ECO:0007669"/>
    <property type="project" value="UniProtKB-KW"/>
</dbReference>
<dbReference type="Gene3D" id="2.60.40.1910">
    <property type="match status" value="1"/>
</dbReference>
<proteinExistence type="inferred from homology"/>
<evidence type="ECO:0000256" key="2">
    <source>
        <dbReference type="SAM" id="Phobius"/>
    </source>
</evidence>
<dbReference type="Proteomes" id="UP001652582">
    <property type="component" value="Chromosome 12"/>
</dbReference>
<comment type="similarity">
    <text evidence="1">Belongs to the peptidase M1 family.</text>
</comment>
<evidence type="ECO:0000259" key="5">
    <source>
        <dbReference type="Pfam" id="PF11838"/>
    </source>
</evidence>
<dbReference type="InterPro" id="IPR014782">
    <property type="entry name" value="Peptidase_M1_dom"/>
</dbReference>
<feature type="signal peptide" evidence="3">
    <location>
        <begin position="1"/>
        <end position="16"/>
    </location>
</feature>
<reference evidence="8" key="1">
    <citation type="submission" date="2025-08" db="UniProtKB">
        <authorList>
            <consortium name="RefSeq"/>
        </authorList>
    </citation>
    <scope>IDENTIFICATION</scope>
</reference>
<organism evidence="7 8">
    <name type="scientific">Bicyclus anynana</name>
    <name type="common">Squinting bush brown butterfly</name>
    <dbReference type="NCBI Taxonomy" id="110368"/>
    <lineage>
        <taxon>Eukaryota</taxon>
        <taxon>Metazoa</taxon>
        <taxon>Ecdysozoa</taxon>
        <taxon>Arthropoda</taxon>
        <taxon>Hexapoda</taxon>
        <taxon>Insecta</taxon>
        <taxon>Pterygota</taxon>
        <taxon>Neoptera</taxon>
        <taxon>Endopterygota</taxon>
        <taxon>Lepidoptera</taxon>
        <taxon>Glossata</taxon>
        <taxon>Ditrysia</taxon>
        <taxon>Papilionoidea</taxon>
        <taxon>Nymphalidae</taxon>
        <taxon>Satyrinae</taxon>
        <taxon>Satyrini</taxon>
        <taxon>Mycalesina</taxon>
        <taxon>Bicyclus</taxon>
    </lineage>
</organism>
<feature type="domain" description="Peptidase M1 membrane alanine aminopeptidase" evidence="4">
    <location>
        <begin position="308"/>
        <end position="486"/>
    </location>
</feature>
<evidence type="ECO:0000256" key="1">
    <source>
        <dbReference type="ARBA" id="ARBA00010136"/>
    </source>
</evidence>
<dbReference type="InterPro" id="IPR027268">
    <property type="entry name" value="Peptidase_M4/M1_CTD_sf"/>
</dbReference>
<dbReference type="Gene3D" id="1.10.390.10">
    <property type="entry name" value="Neutral Protease Domain 2"/>
    <property type="match status" value="1"/>
</dbReference>
<keyword evidence="3" id="KW-0732">Signal</keyword>
<evidence type="ECO:0000259" key="4">
    <source>
        <dbReference type="Pfam" id="PF01433"/>
    </source>
</evidence>
<keyword evidence="8" id="KW-0645">Protease</keyword>
<keyword evidence="2" id="KW-0472">Membrane</keyword>
<dbReference type="Pfam" id="PF17900">
    <property type="entry name" value="Peptidase_M1_N"/>
    <property type="match status" value="1"/>
</dbReference>
<gene>
    <name evidence="8" type="primary">LOC112054477</name>
</gene>
<dbReference type="Gene3D" id="2.60.40.1730">
    <property type="entry name" value="tricorn interacting facor f3 domain"/>
    <property type="match status" value="1"/>
</dbReference>
<keyword evidence="2" id="KW-0812">Transmembrane</keyword>
<dbReference type="Pfam" id="PF11838">
    <property type="entry name" value="ERAP1_C"/>
    <property type="match status" value="1"/>
</dbReference>
<dbReference type="RefSeq" id="XP_052740670.1">
    <property type="nucleotide sequence ID" value="XM_052884710.1"/>
</dbReference>
<evidence type="ECO:0000259" key="6">
    <source>
        <dbReference type="Pfam" id="PF17900"/>
    </source>
</evidence>
<feature type="transmembrane region" description="Helical" evidence="2">
    <location>
        <begin position="831"/>
        <end position="850"/>
    </location>
</feature>
<protein>
    <submittedName>
        <fullName evidence="8">Aminopeptidase N</fullName>
    </submittedName>
</protein>